<organism evidence="13 15">
    <name type="scientific">Aquipseudomonas alcaligenes</name>
    <name type="common">Pseudomonas alcaligenes</name>
    <dbReference type="NCBI Taxonomy" id="43263"/>
    <lineage>
        <taxon>Bacteria</taxon>
        <taxon>Pseudomonadati</taxon>
        <taxon>Pseudomonadota</taxon>
        <taxon>Gammaproteobacteria</taxon>
        <taxon>Pseudomonadales</taxon>
        <taxon>Pseudomonadaceae</taxon>
        <taxon>Aquipseudomonas</taxon>
    </lineage>
</organism>
<gene>
    <name evidence="13" type="primary">fimT</name>
    <name evidence="13" type="ORF">KAM435_29540</name>
    <name evidence="14" type="ORF">KAM436_30820</name>
</gene>
<comment type="similarity">
    <text evidence="9">Belongs to the GSP H family.</text>
</comment>
<sequence length="170" mass="18917">MSRTLTSGASLIELLYCLAIFSALLLATPDFLTWLQRNQQQALRNELLSTIQAARAYSILHNQSVEICGSSNGLDCDQSWSQGWLIRLPADTTILRNTRLKGHHQLIWSRASVLFQSDGMSTLSNGRFILCDESGSVAWQLVLNRQGRIRSITGLEESQTPPPPCVTEKT</sequence>
<dbReference type="GO" id="GO:0015627">
    <property type="term" value="C:type II protein secretion system complex"/>
    <property type="evidence" value="ECO:0007669"/>
    <property type="project" value="InterPro"/>
</dbReference>
<proteinExistence type="inferred from homology"/>
<feature type="transmembrane region" description="Helical" evidence="11">
    <location>
        <begin position="12"/>
        <end position="35"/>
    </location>
</feature>
<dbReference type="Gene3D" id="3.55.40.10">
    <property type="entry name" value="minor pseudopilin epsh domain"/>
    <property type="match status" value="1"/>
</dbReference>
<evidence type="ECO:0000256" key="8">
    <source>
        <dbReference type="ARBA" id="ARBA00023136"/>
    </source>
</evidence>
<accession>A0AA37FLJ3</accession>
<evidence type="ECO:0000256" key="10">
    <source>
        <dbReference type="ARBA" id="ARBA00030775"/>
    </source>
</evidence>
<dbReference type="GO" id="GO:0005886">
    <property type="term" value="C:plasma membrane"/>
    <property type="evidence" value="ECO:0007669"/>
    <property type="project" value="UniProtKB-SubCell"/>
</dbReference>
<evidence type="ECO:0000256" key="2">
    <source>
        <dbReference type="ARBA" id="ARBA00021549"/>
    </source>
</evidence>
<evidence type="ECO:0000256" key="9">
    <source>
        <dbReference type="ARBA" id="ARBA00025772"/>
    </source>
</evidence>
<dbReference type="EMBL" id="BPMS01000014">
    <property type="protein sequence ID" value="GIZ89627.1"/>
    <property type="molecule type" value="Genomic_DNA"/>
</dbReference>
<keyword evidence="3" id="KW-1003">Cell membrane</keyword>
<feature type="domain" description="General secretion pathway GspH" evidence="12">
    <location>
        <begin position="45"/>
        <end position="147"/>
    </location>
</feature>
<dbReference type="GO" id="GO:0015628">
    <property type="term" value="P:protein secretion by the type II secretion system"/>
    <property type="evidence" value="ECO:0007669"/>
    <property type="project" value="InterPro"/>
</dbReference>
<keyword evidence="8 11" id="KW-0472">Membrane</keyword>
<evidence type="ECO:0000256" key="5">
    <source>
        <dbReference type="ARBA" id="ARBA00022519"/>
    </source>
</evidence>
<dbReference type="AlphaFoldDB" id="A0AA37FLJ3"/>
<evidence type="ECO:0000256" key="4">
    <source>
        <dbReference type="ARBA" id="ARBA00022481"/>
    </source>
</evidence>
<evidence type="ECO:0000313" key="13">
    <source>
        <dbReference type="EMBL" id="GIZ89627.1"/>
    </source>
</evidence>
<evidence type="ECO:0000313" key="16">
    <source>
        <dbReference type="Proteomes" id="UP000887228"/>
    </source>
</evidence>
<evidence type="ECO:0000256" key="6">
    <source>
        <dbReference type="ARBA" id="ARBA00022692"/>
    </source>
</evidence>
<evidence type="ECO:0000259" key="12">
    <source>
        <dbReference type="Pfam" id="PF12019"/>
    </source>
</evidence>
<dbReference type="RefSeq" id="WP_203790843.1">
    <property type="nucleotide sequence ID" value="NZ_AP024354.1"/>
</dbReference>
<dbReference type="Proteomes" id="UP000887228">
    <property type="component" value="Unassembled WGS sequence"/>
</dbReference>
<dbReference type="EMBL" id="BPMT01000013">
    <property type="protein sequence ID" value="GIZ94114.1"/>
    <property type="molecule type" value="Genomic_DNA"/>
</dbReference>
<keyword evidence="4" id="KW-0488">Methylation</keyword>
<dbReference type="InterPro" id="IPR022346">
    <property type="entry name" value="T2SS_GspH"/>
</dbReference>
<dbReference type="Proteomes" id="UP000887212">
    <property type="component" value="Unassembled WGS sequence"/>
</dbReference>
<evidence type="ECO:0000256" key="11">
    <source>
        <dbReference type="SAM" id="Phobius"/>
    </source>
</evidence>
<evidence type="ECO:0000313" key="15">
    <source>
        <dbReference type="Proteomes" id="UP000887212"/>
    </source>
</evidence>
<evidence type="ECO:0000256" key="3">
    <source>
        <dbReference type="ARBA" id="ARBA00022475"/>
    </source>
</evidence>
<dbReference type="InterPro" id="IPR045584">
    <property type="entry name" value="Pilin-like"/>
</dbReference>
<name>A0AA37FLJ3_AQUAC</name>
<dbReference type="SUPFAM" id="SSF54523">
    <property type="entry name" value="Pili subunits"/>
    <property type="match status" value="1"/>
</dbReference>
<evidence type="ECO:0000313" key="14">
    <source>
        <dbReference type="EMBL" id="GIZ94114.1"/>
    </source>
</evidence>
<keyword evidence="5" id="KW-0997">Cell inner membrane</keyword>
<comment type="caution">
    <text evidence="13">The sequence shown here is derived from an EMBL/GenBank/DDBJ whole genome shotgun (WGS) entry which is preliminary data.</text>
</comment>
<keyword evidence="6 11" id="KW-0812">Transmembrane</keyword>
<dbReference type="Pfam" id="PF12019">
    <property type="entry name" value="GspH"/>
    <property type="match status" value="1"/>
</dbReference>
<keyword evidence="7 11" id="KW-1133">Transmembrane helix</keyword>
<protein>
    <recommendedName>
        <fullName evidence="2">Type II secretion system protein H</fullName>
    </recommendedName>
    <alternativeName>
        <fullName evidence="10">General secretion pathway protein H</fullName>
    </alternativeName>
</protein>
<evidence type="ECO:0000256" key="7">
    <source>
        <dbReference type="ARBA" id="ARBA00022989"/>
    </source>
</evidence>
<comment type="subcellular location">
    <subcellularLocation>
        <location evidence="1">Cell inner membrane</location>
        <topology evidence="1">Single-pass membrane protein</topology>
    </subcellularLocation>
</comment>
<reference evidence="13 16" key="1">
    <citation type="submission" date="2021-07" db="EMBL/GenBank/DDBJ databases">
        <title>Whole genome sequencing of carbapenem-resistant Pseudomonas spp. isolated in Japan.</title>
        <authorList>
            <person name="Suzuki M."/>
            <person name="Maehana S."/>
            <person name="Kitasato H."/>
        </authorList>
    </citation>
    <scope>NUCLEOTIDE SEQUENCE</scope>
    <source>
        <strain evidence="13">KAM435</strain>
        <strain evidence="14 16">KAM436</strain>
    </source>
</reference>
<evidence type="ECO:0000256" key="1">
    <source>
        <dbReference type="ARBA" id="ARBA00004377"/>
    </source>
</evidence>